<dbReference type="Gene3D" id="6.10.140.2220">
    <property type="match status" value="1"/>
</dbReference>
<dbReference type="InterPro" id="IPR011990">
    <property type="entry name" value="TPR-like_helical_dom_sf"/>
</dbReference>
<evidence type="ECO:0000256" key="5">
    <source>
        <dbReference type="ARBA" id="ARBA00022833"/>
    </source>
</evidence>
<feature type="compositionally biased region" description="Basic residues" evidence="8">
    <location>
        <begin position="222"/>
        <end position="245"/>
    </location>
</feature>
<dbReference type="Pfam" id="PF13432">
    <property type="entry name" value="TPR_16"/>
    <property type="match status" value="1"/>
</dbReference>
<keyword evidence="2" id="KW-0677">Repeat</keyword>
<dbReference type="InterPro" id="IPR013083">
    <property type="entry name" value="Znf_RING/FYVE/PHD"/>
</dbReference>
<dbReference type="PANTHER" id="PTHR14027:SF2">
    <property type="entry name" value="RNA POLYMERASE-ASSOCIATED PROTEIN CTR9 HOMOLOG"/>
    <property type="match status" value="1"/>
</dbReference>
<proteinExistence type="predicted"/>
<feature type="domain" description="RING-type" evidence="9">
    <location>
        <begin position="70"/>
        <end position="111"/>
    </location>
</feature>
<dbReference type="InterPro" id="IPR019734">
    <property type="entry name" value="TPR_rpt"/>
</dbReference>
<evidence type="ECO:0000256" key="1">
    <source>
        <dbReference type="ARBA" id="ARBA00022723"/>
    </source>
</evidence>
<dbReference type="GO" id="GO:0006355">
    <property type="term" value="P:regulation of DNA-templated transcription"/>
    <property type="evidence" value="ECO:0007669"/>
    <property type="project" value="InterPro"/>
</dbReference>
<dbReference type="SUPFAM" id="SSF144232">
    <property type="entry name" value="HIT/MYND zinc finger-like"/>
    <property type="match status" value="1"/>
</dbReference>
<dbReference type="GO" id="GO:0006368">
    <property type="term" value="P:transcription elongation by RNA polymerase II"/>
    <property type="evidence" value="ECO:0007669"/>
    <property type="project" value="TreeGrafter"/>
</dbReference>
<protein>
    <recommendedName>
        <fullName evidence="12">MYND-type domain-containing protein</fullName>
    </recommendedName>
</protein>
<evidence type="ECO:0008006" key="12">
    <source>
        <dbReference type="Google" id="ProtNLM"/>
    </source>
</evidence>
<dbReference type="PROSITE" id="PS01360">
    <property type="entry name" value="ZF_MYND_1"/>
    <property type="match status" value="1"/>
</dbReference>
<evidence type="ECO:0000256" key="2">
    <source>
        <dbReference type="ARBA" id="ARBA00022737"/>
    </source>
</evidence>
<dbReference type="InterPro" id="IPR002893">
    <property type="entry name" value="Znf_MYND"/>
</dbReference>
<dbReference type="EMBL" id="HBIW01002654">
    <property type="protein sequence ID" value="CAE0686799.1"/>
    <property type="molecule type" value="Transcribed_RNA"/>
</dbReference>
<feature type="domain" description="MYND-type" evidence="10">
    <location>
        <begin position="25"/>
        <end position="62"/>
    </location>
</feature>
<evidence type="ECO:0000256" key="4">
    <source>
        <dbReference type="ARBA" id="ARBA00022803"/>
    </source>
</evidence>
<keyword evidence="3 6" id="KW-0863">Zinc-finger</keyword>
<gene>
    <name evidence="11" type="ORF">PCAL00307_LOCUS2233</name>
</gene>
<dbReference type="GO" id="GO:0005737">
    <property type="term" value="C:cytoplasm"/>
    <property type="evidence" value="ECO:0007669"/>
    <property type="project" value="UniProtKB-ARBA"/>
</dbReference>
<evidence type="ECO:0000256" key="7">
    <source>
        <dbReference type="PROSITE-ProRule" id="PRU00339"/>
    </source>
</evidence>
<dbReference type="Gene3D" id="1.25.40.10">
    <property type="entry name" value="Tetratricopeptide repeat domain"/>
    <property type="match status" value="2"/>
</dbReference>
<feature type="repeat" description="TPR" evidence="7">
    <location>
        <begin position="343"/>
        <end position="376"/>
    </location>
</feature>
<dbReference type="AlphaFoldDB" id="A0A7S3ZL79"/>
<sequence length="496" mass="52567">MRGGVRGPSRSPAAAPGGAPVLRECDVCGTRCVAKRCGRCGRRSYCGVRCQREDWASHRVACGVAPAAACAVCARGGTTTAPPCGHGLCAACEYALSKRRKPGRPKCPRCRAPEQSESALILEDEVPLLRARHAAVVRTDAAEARRLLSRAAERCRAAQAWEAAAARRDAGLEGRRSSRRHAVLADLELGEALLGLGDFDGRPPRVIFCALFWVTTPKRRTRAAQARRRRSVGASRSPRRARRASSRPPPPPFGRASRGRNSKSATPLKSRAECFCFPLLVDAPVAQAGAAHSATRATARADAPWQAHHTLGAAQDRLGELRAATAAYRAALAKVGAHDAERATVLFNLGRCCRASGDLGDAVECLRDCLAASPEDGAAARELAVALEAAGDSEAAVATLRKYLVRSPADLETTRALGAILFSRGDLLAAREVFYGLAHRAPDDVDGLVRLGLVHARLGDAREAEIRWRRALALDPACVEARANLAGVRSPAAAGL</sequence>
<keyword evidence="5" id="KW-0862">Zinc</keyword>
<keyword evidence="4 7" id="KW-0802">TPR repeat</keyword>
<keyword evidence="1" id="KW-0479">Metal-binding</keyword>
<feature type="repeat" description="TPR" evidence="7">
    <location>
        <begin position="445"/>
        <end position="478"/>
    </location>
</feature>
<evidence type="ECO:0000313" key="11">
    <source>
        <dbReference type="EMBL" id="CAE0686799.1"/>
    </source>
</evidence>
<accession>A0A7S3ZL79</accession>
<dbReference type="PANTHER" id="PTHR14027">
    <property type="entry name" value="RNA POLYMERASE-ASSOCIATED PROTEIN CTR9"/>
    <property type="match status" value="1"/>
</dbReference>
<dbReference type="SUPFAM" id="SSF57850">
    <property type="entry name" value="RING/U-box"/>
    <property type="match status" value="1"/>
</dbReference>
<evidence type="ECO:0000256" key="6">
    <source>
        <dbReference type="PROSITE-ProRule" id="PRU00134"/>
    </source>
</evidence>
<dbReference type="GO" id="GO:0008270">
    <property type="term" value="F:zinc ion binding"/>
    <property type="evidence" value="ECO:0007669"/>
    <property type="project" value="UniProtKB-KW"/>
</dbReference>
<dbReference type="SMART" id="SM00028">
    <property type="entry name" value="TPR"/>
    <property type="match status" value="4"/>
</dbReference>
<evidence type="ECO:0000259" key="9">
    <source>
        <dbReference type="PROSITE" id="PS50089"/>
    </source>
</evidence>
<dbReference type="GO" id="GO:0000993">
    <property type="term" value="F:RNA polymerase II complex binding"/>
    <property type="evidence" value="ECO:0007669"/>
    <property type="project" value="TreeGrafter"/>
</dbReference>
<dbReference type="InterPro" id="IPR031101">
    <property type="entry name" value="Ctr9"/>
</dbReference>
<name>A0A7S3ZL79_9STRA</name>
<organism evidence="11">
    <name type="scientific">Pelagomonas calceolata</name>
    <dbReference type="NCBI Taxonomy" id="35677"/>
    <lineage>
        <taxon>Eukaryota</taxon>
        <taxon>Sar</taxon>
        <taxon>Stramenopiles</taxon>
        <taxon>Ochrophyta</taxon>
        <taxon>Pelagophyceae</taxon>
        <taxon>Pelagomonadales</taxon>
        <taxon>Pelagomonadaceae</taxon>
        <taxon>Pelagomonas</taxon>
    </lineage>
</organism>
<evidence type="ECO:0000259" key="10">
    <source>
        <dbReference type="PROSITE" id="PS50865"/>
    </source>
</evidence>
<dbReference type="Gene3D" id="3.30.40.10">
    <property type="entry name" value="Zinc/RING finger domain, C3HC4 (zinc finger)"/>
    <property type="match status" value="1"/>
</dbReference>
<evidence type="ECO:0000256" key="3">
    <source>
        <dbReference type="ARBA" id="ARBA00022771"/>
    </source>
</evidence>
<dbReference type="SUPFAM" id="SSF48452">
    <property type="entry name" value="TPR-like"/>
    <property type="match status" value="1"/>
</dbReference>
<dbReference type="GO" id="GO:0016593">
    <property type="term" value="C:Cdc73/Paf1 complex"/>
    <property type="evidence" value="ECO:0007669"/>
    <property type="project" value="TreeGrafter"/>
</dbReference>
<evidence type="ECO:0000256" key="8">
    <source>
        <dbReference type="SAM" id="MobiDB-lite"/>
    </source>
</evidence>
<dbReference type="PROSITE" id="PS50005">
    <property type="entry name" value="TPR"/>
    <property type="match status" value="2"/>
</dbReference>
<feature type="region of interest" description="Disordered" evidence="8">
    <location>
        <begin position="222"/>
        <end position="265"/>
    </location>
</feature>
<reference evidence="11" key="1">
    <citation type="submission" date="2021-01" db="EMBL/GenBank/DDBJ databases">
        <authorList>
            <person name="Corre E."/>
            <person name="Pelletier E."/>
            <person name="Niang G."/>
            <person name="Scheremetjew M."/>
            <person name="Finn R."/>
            <person name="Kale V."/>
            <person name="Holt S."/>
            <person name="Cochrane G."/>
            <person name="Meng A."/>
            <person name="Brown T."/>
            <person name="Cohen L."/>
        </authorList>
    </citation>
    <scope>NUCLEOTIDE SEQUENCE</scope>
    <source>
        <strain evidence="11">CCMP1756</strain>
    </source>
</reference>
<dbReference type="InterPro" id="IPR001841">
    <property type="entry name" value="Znf_RING"/>
</dbReference>
<dbReference type="PROSITE" id="PS50089">
    <property type="entry name" value="ZF_RING_2"/>
    <property type="match status" value="1"/>
</dbReference>
<dbReference type="PROSITE" id="PS50865">
    <property type="entry name" value="ZF_MYND_2"/>
    <property type="match status" value="1"/>
</dbReference>
<dbReference type="Pfam" id="PF01753">
    <property type="entry name" value="zf-MYND"/>
    <property type="match status" value="1"/>
</dbReference>